<proteinExistence type="predicted"/>
<dbReference type="Proteomes" id="UP000183900">
    <property type="component" value="Unassembled WGS sequence"/>
</dbReference>
<sequence length="105" mass="11863">MRRIGFAILIVALGGMLAGFVSAEQRRNMQKSPGELERLACDQLWYLREKIRADGGICPRGEREQRAFFRNRRCLSPDEGILPSQVRDYLAAVRQVEALKGCQPG</sequence>
<dbReference type="AlphaFoldDB" id="A0A0K6I4Z9"/>
<dbReference type="OrthoDB" id="7869867at2"/>
<gene>
    <name evidence="2" type="ORF">Ga0061067_109123</name>
</gene>
<feature type="domain" description="YARHG" evidence="1">
    <location>
        <begin position="25"/>
        <end position="97"/>
    </location>
</feature>
<accession>A0A0K6I4Z9</accession>
<evidence type="ECO:0000313" key="3">
    <source>
        <dbReference type="Proteomes" id="UP000183900"/>
    </source>
</evidence>
<keyword evidence="3" id="KW-1185">Reference proteome</keyword>
<reference evidence="3" key="1">
    <citation type="submission" date="2015-08" db="EMBL/GenBank/DDBJ databases">
        <authorList>
            <person name="Varghese N."/>
        </authorList>
    </citation>
    <scope>NUCLEOTIDE SEQUENCE [LARGE SCALE GENOMIC DNA]</scope>
    <source>
        <strain evidence="3">DSM 23407</strain>
    </source>
</reference>
<dbReference type="RefSeq" id="WP_055456338.1">
    <property type="nucleotide sequence ID" value="NZ_CYHE01000009.1"/>
</dbReference>
<dbReference type="EMBL" id="CYHE01000009">
    <property type="protein sequence ID" value="CUA98382.1"/>
    <property type="molecule type" value="Genomic_DNA"/>
</dbReference>
<protein>
    <submittedName>
        <fullName evidence="2">YARHG domain</fullName>
    </submittedName>
</protein>
<evidence type="ECO:0000313" key="2">
    <source>
        <dbReference type="EMBL" id="CUA98382.1"/>
    </source>
</evidence>
<name>A0A0K6I4Z9_9HYPH</name>
<dbReference type="Pfam" id="PF13308">
    <property type="entry name" value="YARHG"/>
    <property type="match status" value="1"/>
</dbReference>
<organism evidence="2 3">
    <name type="scientific">Pannonibacter indicus</name>
    <dbReference type="NCBI Taxonomy" id="466044"/>
    <lineage>
        <taxon>Bacteria</taxon>
        <taxon>Pseudomonadati</taxon>
        <taxon>Pseudomonadota</taxon>
        <taxon>Alphaproteobacteria</taxon>
        <taxon>Hyphomicrobiales</taxon>
        <taxon>Stappiaceae</taxon>
        <taxon>Pannonibacter</taxon>
    </lineage>
</organism>
<dbReference type="InterPro" id="IPR025582">
    <property type="entry name" value="YARHG_dom"/>
</dbReference>
<evidence type="ECO:0000259" key="1">
    <source>
        <dbReference type="Pfam" id="PF13308"/>
    </source>
</evidence>